<evidence type="ECO:0000313" key="2">
    <source>
        <dbReference type="EMBL" id="MCB5644476.1"/>
    </source>
</evidence>
<evidence type="ECO:0000256" key="1">
    <source>
        <dbReference type="SAM" id="MobiDB-lite"/>
    </source>
</evidence>
<dbReference type="Proteomes" id="UP001198148">
    <property type="component" value="Unassembled WGS sequence"/>
</dbReference>
<accession>A0AAW4U284</accession>
<protein>
    <submittedName>
        <fullName evidence="2">Uncharacterized protein</fullName>
    </submittedName>
</protein>
<dbReference type="EMBL" id="JAJBPF010000006">
    <property type="protein sequence ID" value="MCB5644476.1"/>
    <property type="molecule type" value="Genomic_DNA"/>
</dbReference>
<feature type="region of interest" description="Disordered" evidence="1">
    <location>
        <begin position="28"/>
        <end position="74"/>
    </location>
</feature>
<comment type="caution">
    <text evidence="2">The sequence shown here is derived from an EMBL/GenBank/DDBJ whole genome shotgun (WGS) entry which is preliminary data.</text>
</comment>
<gene>
    <name evidence="2" type="ORF">LIP63_03575</name>
</gene>
<dbReference type="RefSeq" id="WP_226790622.1">
    <property type="nucleotide sequence ID" value="NZ_BCXS01000027.1"/>
</dbReference>
<sequence length="74" mass="8305">MKGKSSICSVTRKDGPCAVRRRGHRYVIDKQNPPPESGARPMTLLKARTPSANPHARRPQWKARAARKGYVKPQ</sequence>
<dbReference type="AlphaFoldDB" id="A0AAW4U284"/>
<name>A0AAW4U284_BIFBR</name>
<organism evidence="2 3">
    <name type="scientific">Bifidobacterium breve</name>
    <dbReference type="NCBI Taxonomy" id="1685"/>
    <lineage>
        <taxon>Bacteria</taxon>
        <taxon>Bacillati</taxon>
        <taxon>Actinomycetota</taxon>
        <taxon>Actinomycetes</taxon>
        <taxon>Bifidobacteriales</taxon>
        <taxon>Bifidobacteriaceae</taxon>
        <taxon>Bifidobacterium</taxon>
    </lineage>
</organism>
<evidence type="ECO:0000313" key="3">
    <source>
        <dbReference type="Proteomes" id="UP001198148"/>
    </source>
</evidence>
<proteinExistence type="predicted"/>
<feature type="compositionally biased region" description="Basic residues" evidence="1">
    <location>
        <begin position="55"/>
        <end position="74"/>
    </location>
</feature>
<reference evidence="2" key="1">
    <citation type="submission" date="2021-10" db="EMBL/GenBank/DDBJ databases">
        <title>Collection of gut derived symbiotic bacterial strains cultured from healthy donors.</title>
        <authorList>
            <person name="Lin H."/>
            <person name="Littmann E."/>
            <person name="Claire K."/>
            <person name="Pamer E."/>
        </authorList>
    </citation>
    <scope>NUCLEOTIDE SEQUENCE</scope>
    <source>
        <strain evidence="2">MSK.23.105</strain>
    </source>
</reference>